<keyword evidence="3" id="KW-1185">Reference proteome</keyword>
<comment type="caution">
    <text evidence="1">The sequence shown here is derived from an EMBL/GenBank/DDBJ whole genome shotgun (WGS) entry which is preliminary data.</text>
</comment>
<evidence type="ECO:0000313" key="2">
    <source>
        <dbReference type="EMBL" id="CAL5973461.1"/>
    </source>
</evidence>
<gene>
    <name evidence="1" type="ORF">HINF_LOCUS20841</name>
    <name evidence="2" type="ORF">HINF_LOCUS2387</name>
</gene>
<dbReference type="Proteomes" id="UP001642409">
    <property type="component" value="Unassembled WGS sequence"/>
</dbReference>
<dbReference type="EMBL" id="CATOUU010000531">
    <property type="protein sequence ID" value="CAI9933196.1"/>
    <property type="molecule type" value="Genomic_DNA"/>
</dbReference>
<organism evidence="1">
    <name type="scientific">Hexamita inflata</name>
    <dbReference type="NCBI Taxonomy" id="28002"/>
    <lineage>
        <taxon>Eukaryota</taxon>
        <taxon>Metamonada</taxon>
        <taxon>Diplomonadida</taxon>
        <taxon>Hexamitidae</taxon>
        <taxon>Hexamitinae</taxon>
        <taxon>Hexamita</taxon>
    </lineage>
</organism>
<dbReference type="EMBL" id="CAXDID020000004">
    <property type="protein sequence ID" value="CAL5973461.1"/>
    <property type="molecule type" value="Genomic_DNA"/>
</dbReference>
<evidence type="ECO:0000313" key="3">
    <source>
        <dbReference type="Proteomes" id="UP001642409"/>
    </source>
</evidence>
<proteinExistence type="predicted"/>
<dbReference type="AlphaFoldDB" id="A0AA86P7E5"/>
<reference evidence="1" key="1">
    <citation type="submission" date="2023-06" db="EMBL/GenBank/DDBJ databases">
        <authorList>
            <person name="Kurt Z."/>
        </authorList>
    </citation>
    <scope>NUCLEOTIDE SEQUENCE</scope>
</reference>
<protein>
    <submittedName>
        <fullName evidence="2">Hypothetical_protein</fullName>
    </submittedName>
</protein>
<evidence type="ECO:0000313" key="1">
    <source>
        <dbReference type="EMBL" id="CAI9933196.1"/>
    </source>
</evidence>
<reference evidence="2 3" key="2">
    <citation type="submission" date="2024-07" db="EMBL/GenBank/DDBJ databases">
        <authorList>
            <person name="Akdeniz Z."/>
        </authorList>
    </citation>
    <scope>NUCLEOTIDE SEQUENCE [LARGE SCALE GENOMIC DNA]</scope>
</reference>
<accession>A0AA86P7E5</accession>
<sequence>MSDSSRVRTPKGDEIFSTRRHCINHVMTRFSARDTKNRHNYCKRFPIKQDRLQMNRTIKICYRNFLSLKTKNLFVSMQIVKLQPNSSFLLSIQMLQKIILQKSLVLLIRIKEPKLMIFIIRWETDLIIFVTMQVGFNAIERMQQNLYRLKANKCLSGAQVQLLI</sequence>
<name>A0AA86P7E5_9EUKA</name>